<dbReference type="GO" id="GO:0005737">
    <property type="term" value="C:cytoplasm"/>
    <property type="evidence" value="ECO:0007669"/>
    <property type="project" value="UniProtKB-SubCell"/>
</dbReference>
<keyword evidence="8" id="KW-0067">ATP-binding</keyword>
<organism evidence="11 12">
    <name type="scientific">Candidatus Curtissbacteria bacterium RIFCSPHIGHO2_02_FULL_40_16b</name>
    <dbReference type="NCBI Taxonomy" id="1797714"/>
    <lineage>
        <taxon>Bacteria</taxon>
        <taxon>Candidatus Curtissiibacteriota</taxon>
    </lineage>
</organism>
<dbReference type="SUPFAM" id="SSF52540">
    <property type="entry name" value="P-loop containing nucleoside triphosphate hydrolases"/>
    <property type="match status" value="1"/>
</dbReference>
<keyword evidence="11" id="KW-0808">Transferase</keyword>
<evidence type="ECO:0000256" key="1">
    <source>
        <dbReference type="ARBA" id="ARBA00004496"/>
    </source>
</evidence>
<protein>
    <recommendedName>
        <fullName evidence="3">tRNA threonylcarbamoyladenosine biosynthesis protein TsaE</fullName>
    </recommendedName>
    <alternativeName>
        <fullName evidence="10">t(6)A37 threonylcarbamoyladenosine biosynthesis protein TsaE</fullName>
    </alternativeName>
</protein>
<dbReference type="PANTHER" id="PTHR33540:SF2">
    <property type="entry name" value="TRNA THREONYLCARBAMOYLADENOSINE BIOSYNTHESIS PROTEIN TSAE"/>
    <property type="match status" value="1"/>
</dbReference>
<keyword evidence="9" id="KW-0460">Magnesium</keyword>
<keyword evidence="4" id="KW-0963">Cytoplasm</keyword>
<dbReference type="PANTHER" id="PTHR33540">
    <property type="entry name" value="TRNA THREONYLCARBAMOYLADENOSINE BIOSYNTHESIS PROTEIN TSAE"/>
    <property type="match status" value="1"/>
</dbReference>
<comment type="subcellular location">
    <subcellularLocation>
        <location evidence="1">Cytoplasm</location>
    </subcellularLocation>
</comment>
<dbReference type="Gene3D" id="3.40.50.300">
    <property type="entry name" value="P-loop containing nucleotide triphosphate hydrolases"/>
    <property type="match status" value="1"/>
</dbReference>
<evidence type="ECO:0000313" key="11">
    <source>
        <dbReference type="EMBL" id="OGD89349.1"/>
    </source>
</evidence>
<gene>
    <name evidence="11" type="ORF">A3D04_03870</name>
</gene>
<evidence type="ECO:0000313" key="12">
    <source>
        <dbReference type="Proteomes" id="UP000177369"/>
    </source>
</evidence>
<dbReference type="NCBIfam" id="TIGR00150">
    <property type="entry name" value="T6A_YjeE"/>
    <property type="match status" value="1"/>
</dbReference>
<dbReference type="GO" id="GO:0005524">
    <property type="term" value="F:ATP binding"/>
    <property type="evidence" value="ECO:0007669"/>
    <property type="project" value="UniProtKB-KW"/>
</dbReference>
<evidence type="ECO:0000256" key="3">
    <source>
        <dbReference type="ARBA" id="ARBA00019010"/>
    </source>
</evidence>
<evidence type="ECO:0000256" key="8">
    <source>
        <dbReference type="ARBA" id="ARBA00022840"/>
    </source>
</evidence>
<evidence type="ECO:0000256" key="5">
    <source>
        <dbReference type="ARBA" id="ARBA00022694"/>
    </source>
</evidence>
<dbReference type="AlphaFoldDB" id="A0A1F5GBX4"/>
<sequence>MEVISKSPQETRKIAKQLGRNLKLGDIVALYGELGAGKTVFIQGLAEGLNIKGKITSPTFVFEKRYPVIIGNRHGIFHHLDLYRGDSIKELLSLGLEEIFSGDSIVVLEWADKIKEELPKKRIDISIEVLDEKSRRISIKRN</sequence>
<dbReference type="InterPro" id="IPR003442">
    <property type="entry name" value="T6A_TsaE"/>
</dbReference>
<evidence type="ECO:0000256" key="4">
    <source>
        <dbReference type="ARBA" id="ARBA00022490"/>
    </source>
</evidence>
<evidence type="ECO:0000256" key="9">
    <source>
        <dbReference type="ARBA" id="ARBA00022842"/>
    </source>
</evidence>
<accession>A0A1F5GBX4</accession>
<dbReference type="GO" id="GO:0046872">
    <property type="term" value="F:metal ion binding"/>
    <property type="evidence" value="ECO:0007669"/>
    <property type="project" value="UniProtKB-KW"/>
</dbReference>
<reference evidence="11 12" key="1">
    <citation type="journal article" date="2016" name="Nat. Commun.">
        <title>Thousands of microbial genomes shed light on interconnected biogeochemical processes in an aquifer system.</title>
        <authorList>
            <person name="Anantharaman K."/>
            <person name="Brown C.T."/>
            <person name="Hug L.A."/>
            <person name="Sharon I."/>
            <person name="Castelle C.J."/>
            <person name="Probst A.J."/>
            <person name="Thomas B.C."/>
            <person name="Singh A."/>
            <person name="Wilkins M.J."/>
            <person name="Karaoz U."/>
            <person name="Brodie E.L."/>
            <person name="Williams K.H."/>
            <person name="Hubbard S.S."/>
            <person name="Banfield J.F."/>
        </authorList>
    </citation>
    <scope>NUCLEOTIDE SEQUENCE [LARGE SCALE GENOMIC DNA]</scope>
</reference>
<keyword evidence="7" id="KW-0547">Nucleotide-binding</keyword>
<comment type="caution">
    <text evidence="11">The sequence shown here is derived from an EMBL/GenBank/DDBJ whole genome shotgun (WGS) entry which is preliminary data.</text>
</comment>
<dbReference type="Proteomes" id="UP000177369">
    <property type="component" value="Unassembled WGS sequence"/>
</dbReference>
<dbReference type="EMBL" id="MFBD01000005">
    <property type="protein sequence ID" value="OGD89349.1"/>
    <property type="molecule type" value="Genomic_DNA"/>
</dbReference>
<dbReference type="GO" id="GO:0002949">
    <property type="term" value="P:tRNA threonylcarbamoyladenosine modification"/>
    <property type="evidence" value="ECO:0007669"/>
    <property type="project" value="InterPro"/>
</dbReference>
<dbReference type="GO" id="GO:0016740">
    <property type="term" value="F:transferase activity"/>
    <property type="evidence" value="ECO:0007669"/>
    <property type="project" value="UniProtKB-KW"/>
</dbReference>
<dbReference type="Pfam" id="PF02367">
    <property type="entry name" value="TsaE"/>
    <property type="match status" value="1"/>
</dbReference>
<dbReference type="STRING" id="1797714.A3D04_03870"/>
<proteinExistence type="inferred from homology"/>
<evidence type="ECO:0000256" key="10">
    <source>
        <dbReference type="ARBA" id="ARBA00032441"/>
    </source>
</evidence>
<name>A0A1F5GBX4_9BACT</name>
<keyword evidence="6" id="KW-0479">Metal-binding</keyword>
<comment type="similarity">
    <text evidence="2">Belongs to the TsaE family.</text>
</comment>
<dbReference type="InterPro" id="IPR027417">
    <property type="entry name" value="P-loop_NTPase"/>
</dbReference>
<evidence type="ECO:0000256" key="6">
    <source>
        <dbReference type="ARBA" id="ARBA00022723"/>
    </source>
</evidence>
<evidence type="ECO:0000256" key="7">
    <source>
        <dbReference type="ARBA" id="ARBA00022741"/>
    </source>
</evidence>
<keyword evidence="5" id="KW-0819">tRNA processing</keyword>
<evidence type="ECO:0000256" key="2">
    <source>
        <dbReference type="ARBA" id="ARBA00007599"/>
    </source>
</evidence>